<protein>
    <submittedName>
        <fullName evidence="2">Uncharacterized protein</fullName>
    </submittedName>
</protein>
<keyword evidence="1" id="KW-0472">Membrane</keyword>
<dbReference type="Proteomes" id="UP000184260">
    <property type="component" value="Unassembled WGS sequence"/>
</dbReference>
<sequence>MEDKKYYSLRKEMISDEQQMSFENLKKTFLIAYNSLKVGLYFQKYLEETVSHQDHPISVENKIFLKLRKDSLYPIEEYLPNYTEEDLFDIIEFLHDHCSKGLDPGYLTNETGWNYYGCTEFDDIEGQKHYIELLNPILQEYKHGFEISGSGHILNLPENGLSNLLEAIIPTDDTENIKNRIDSAILKFRRSKSTHDERFAAIRELIDVLEFIRPSIKEHLISDDEKALFNIVNNFGIRHHNQKQKTDYDKPIWYSWIFYCCLATLHAVLRLAEKKIVFNQFDENKK</sequence>
<accession>A0A1M7AFT9</accession>
<evidence type="ECO:0000313" key="2">
    <source>
        <dbReference type="EMBL" id="SHL41485.1"/>
    </source>
</evidence>
<name>A0A1M7AFT9_9FLAO</name>
<dbReference type="STRING" id="69322.SAMN05443669_100725"/>
<organism evidence="2 3">
    <name type="scientific">Flavobacterium xanthum</name>
    <dbReference type="NCBI Taxonomy" id="69322"/>
    <lineage>
        <taxon>Bacteria</taxon>
        <taxon>Pseudomonadati</taxon>
        <taxon>Bacteroidota</taxon>
        <taxon>Flavobacteriia</taxon>
        <taxon>Flavobacteriales</taxon>
        <taxon>Flavobacteriaceae</taxon>
        <taxon>Flavobacterium</taxon>
    </lineage>
</organism>
<dbReference type="RefSeq" id="WP_073352286.1">
    <property type="nucleotide sequence ID" value="NZ_FRBU01000007.1"/>
</dbReference>
<keyword evidence="1" id="KW-1133">Transmembrane helix</keyword>
<keyword evidence="3" id="KW-1185">Reference proteome</keyword>
<dbReference type="AlphaFoldDB" id="A0A1M7AFT9"/>
<evidence type="ECO:0000256" key="1">
    <source>
        <dbReference type="SAM" id="Phobius"/>
    </source>
</evidence>
<proteinExistence type="predicted"/>
<reference evidence="3" key="1">
    <citation type="submission" date="2016-11" db="EMBL/GenBank/DDBJ databases">
        <authorList>
            <person name="Varghese N."/>
            <person name="Submissions S."/>
        </authorList>
    </citation>
    <scope>NUCLEOTIDE SEQUENCE [LARGE SCALE GENOMIC DNA]</scope>
    <source>
        <strain evidence="3">DSM 3661</strain>
    </source>
</reference>
<evidence type="ECO:0000313" key="3">
    <source>
        <dbReference type="Proteomes" id="UP000184260"/>
    </source>
</evidence>
<keyword evidence="1" id="KW-0812">Transmembrane</keyword>
<gene>
    <name evidence="2" type="ORF">SAMN05443669_100725</name>
</gene>
<dbReference type="EMBL" id="FRBU01000007">
    <property type="protein sequence ID" value="SHL41485.1"/>
    <property type="molecule type" value="Genomic_DNA"/>
</dbReference>
<feature type="transmembrane region" description="Helical" evidence="1">
    <location>
        <begin position="253"/>
        <end position="272"/>
    </location>
</feature>